<evidence type="ECO:0000256" key="1">
    <source>
        <dbReference type="SAM" id="Phobius"/>
    </source>
</evidence>
<gene>
    <name evidence="2" type="ORF">B4V02_04425</name>
</gene>
<evidence type="ECO:0000313" key="2">
    <source>
        <dbReference type="EMBL" id="ASR45986.1"/>
    </source>
</evidence>
<keyword evidence="3" id="KW-1185">Reference proteome</keyword>
<dbReference type="Proteomes" id="UP000214666">
    <property type="component" value="Chromosome"/>
</dbReference>
<feature type="transmembrane region" description="Helical" evidence="1">
    <location>
        <begin position="80"/>
        <end position="103"/>
    </location>
</feature>
<accession>A0A222WIQ1</accession>
<keyword evidence="1" id="KW-0812">Transmembrane</keyword>
<evidence type="ECO:0000313" key="3">
    <source>
        <dbReference type="Proteomes" id="UP000214666"/>
    </source>
</evidence>
<proteinExistence type="predicted"/>
<protein>
    <submittedName>
        <fullName evidence="2">Uncharacterized protein</fullName>
    </submittedName>
</protein>
<keyword evidence="1" id="KW-0472">Membrane</keyword>
<dbReference type="AlphaFoldDB" id="A0A222WIQ1"/>
<name>A0A222WIQ1_9BACL</name>
<sequence>MIAASIEEVAYEIRGPPGIVIIGSMSALVYTLAMKLSAGLQVPDRVRDSLDEVLLTVEGLPAQAAEVLKTAGRTPFDQSFYTILAESILFVVIAAAIVGFVGAKSKKRETAIHS</sequence>
<keyword evidence="1" id="KW-1133">Transmembrane helix</keyword>
<reference evidence="2 3" key="1">
    <citation type="submission" date="2017-03" db="EMBL/GenBank/DDBJ databases">
        <title>Complete genome sequence of Paenibacillus Kribbensis producing bioflocculants.</title>
        <authorList>
            <person name="Lee H.-G."/>
            <person name="Oh H.-M."/>
        </authorList>
    </citation>
    <scope>NUCLEOTIDE SEQUENCE [LARGE SCALE GENOMIC DNA]</scope>
    <source>
        <strain evidence="2 3">AM49</strain>
    </source>
</reference>
<dbReference type="KEGG" id="pkb:B4V02_04425"/>
<dbReference type="EMBL" id="CP020028">
    <property type="protein sequence ID" value="ASR45986.1"/>
    <property type="molecule type" value="Genomic_DNA"/>
</dbReference>
<organism evidence="2 3">
    <name type="scientific">Paenibacillus kribbensis</name>
    <dbReference type="NCBI Taxonomy" id="172713"/>
    <lineage>
        <taxon>Bacteria</taxon>
        <taxon>Bacillati</taxon>
        <taxon>Bacillota</taxon>
        <taxon>Bacilli</taxon>
        <taxon>Bacillales</taxon>
        <taxon>Paenibacillaceae</taxon>
        <taxon>Paenibacillus</taxon>
    </lineage>
</organism>